<dbReference type="AlphaFoldDB" id="A0A0E9ULV9"/>
<reference evidence="1" key="1">
    <citation type="submission" date="2014-11" db="EMBL/GenBank/DDBJ databases">
        <authorList>
            <person name="Amaro Gonzalez C."/>
        </authorList>
    </citation>
    <scope>NUCLEOTIDE SEQUENCE</scope>
</reference>
<organism evidence="1">
    <name type="scientific">Anguilla anguilla</name>
    <name type="common">European freshwater eel</name>
    <name type="synonym">Muraena anguilla</name>
    <dbReference type="NCBI Taxonomy" id="7936"/>
    <lineage>
        <taxon>Eukaryota</taxon>
        <taxon>Metazoa</taxon>
        <taxon>Chordata</taxon>
        <taxon>Craniata</taxon>
        <taxon>Vertebrata</taxon>
        <taxon>Euteleostomi</taxon>
        <taxon>Actinopterygii</taxon>
        <taxon>Neopterygii</taxon>
        <taxon>Teleostei</taxon>
        <taxon>Anguilliformes</taxon>
        <taxon>Anguillidae</taxon>
        <taxon>Anguilla</taxon>
    </lineage>
</organism>
<proteinExistence type="predicted"/>
<accession>A0A0E9ULV9</accession>
<sequence>MILGSDHTLPPPVVMLSAFMGTCQIFITSERYACLCFIINYYTF</sequence>
<dbReference type="EMBL" id="GBXM01042619">
    <property type="protein sequence ID" value="JAH65958.1"/>
    <property type="molecule type" value="Transcribed_RNA"/>
</dbReference>
<reference evidence="1" key="2">
    <citation type="journal article" date="2015" name="Fish Shellfish Immunol.">
        <title>Early steps in the European eel (Anguilla anguilla)-Vibrio vulnificus interaction in the gills: Role of the RtxA13 toxin.</title>
        <authorList>
            <person name="Callol A."/>
            <person name="Pajuelo D."/>
            <person name="Ebbesson L."/>
            <person name="Teles M."/>
            <person name="MacKenzie S."/>
            <person name="Amaro C."/>
        </authorList>
    </citation>
    <scope>NUCLEOTIDE SEQUENCE</scope>
</reference>
<name>A0A0E9ULV9_ANGAN</name>
<evidence type="ECO:0000313" key="1">
    <source>
        <dbReference type="EMBL" id="JAH65958.1"/>
    </source>
</evidence>
<protein>
    <submittedName>
        <fullName evidence="1">Uncharacterized protein</fullName>
    </submittedName>
</protein>